<dbReference type="Pfam" id="PF02518">
    <property type="entry name" value="HATPase_c"/>
    <property type="match status" value="1"/>
</dbReference>
<evidence type="ECO:0000256" key="5">
    <source>
        <dbReference type="ARBA" id="ARBA00022679"/>
    </source>
</evidence>
<comment type="catalytic activity">
    <reaction evidence="1">
        <text>ATP + protein L-histidine = ADP + protein N-phospho-L-histidine.</text>
        <dbReference type="EC" id="2.7.13.3"/>
    </reaction>
</comment>
<evidence type="ECO:0000256" key="10">
    <source>
        <dbReference type="ARBA" id="ARBA00023136"/>
    </source>
</evidence>
<dbReference type="InterPro" id="IPR036890">
    <property type="entry name" value="HATPase_C_sf"/>
</dbReference>
<evidence type="ECO:0000256" key="1">
    <source>
        <dbReference type="ARBA" id="ARBA00000085"/>
    </source>
</evidence>
<keyword evidence="7 14" id="KW-0418">Kinase</keyword>
<dbReference type="Pfam" id="PF00512">
    <property type="entry name" value="HisKA"/>
    <property type="match status" value="1"/>
</dbReference>
<dbReference type="InterPro" id="IPR050428">
    <property type="entry name" value="TCS_sensor_his_kinase"/>
</dbReference>
<dbReference type="RefSeq" id="WP_126612839.1">
    <property type="nucleotide sequence ID" value="NZ_JBHUCY010000004.1"/>
</dbReference>
<dbReference type="SMART" id="SM00387">
    <property type="entry name" value="HATPase_c"/>
    <property type="match status" value="1"/>
</dbReference>
<dbReference type="PROSITE" id="PS50885">
    <property type="entry name" value="HAMP"/>
    <property type="match status" value="1"/>
</dbReference>
<keyword evidence="5" id="KW-0808">Transferase</keyword>
<dbReference type="Gene3D" id="1.10.287.130">
    <property type="match status" value="1"/>
</dbReference>
<dbReference type="InterPro" id="IPR003660">
    <property type="entry name" value="HAMP_dom"/>
</dbReference>
<proteinExistence type="predicted"/>
<reference evidence="14 15" key="1">
    <citation type="submission" date="2018-12" db="EMBL/GenBank/DDBJ databases">
        <authorList>
            <person name="Yang Y."/>
        </authorList>
    </citation>
    <scope>NUCLEOTIDE SEQUENCE [LARGE SCALE GENOMIC DNA]</scope>
    <source>
        <strain evidence="14 15">L-25-5w-1</strain>
    </source>
</reference>
<evidence type="ECO:0000256" key="6">
    <source>
        <dbReference type="ARBA" id="ARBA00022692"/>
    </source>
</evidence>
<keyword evidence="6 11" id="KW-0812">Transmembrane</keyword>
<feature type="transmembrane region" description="Helical" evidence="11">
    <location>
        <begin position="12"/>
        <end position="33"/>
    </location>
</feature>
<comment type="caution">
    <text evidence="14">The sequence shown here is derived from an EMBL/GenBank/DDBJ whole genome shotgun (WGS) entry which is preliminary data.</text>
</comment>
<dbReference type="GO" id="GO:0005886">
    <property type="term" value="C:plasma membrane"/>
    <property type="evidence" value="ECO:0007669"/>
    <property type="project" value="TreeGrafter"/>
</dbReference>
<dbReference type="CDD" id="cd00082">
    <property type="entry name" value="HisKA"/>
    <property type="match status" value="1"/>
</dbReference>
<evidence type="ECO:0000259" key="13">
    <source>
        <dbReference type="PROSITE" id="PS50885"/>
    </source>
</evidence>
<keyword evidence="4" id="KW-0597">Phosphoprotein</keyword>
<dbReference type="InterPro" id="IPR005467">
    <property type="entry name" value="His_kinase_dom"/>
</dbReference>
<dbReference type="PANTHER" id="PTHR45436">
    <property type="entry name" value="SENSOR HISTIDINE KINASE YKOH"/>
    <property type="match status" value="1"/>
</dbReference>
<evidence type="ECO:0000256" key="2">
    <source>
        <dbReference type="ARBA" id="ARBA00004141"/>
    </source>
</evidence>
<dbReference type="SUPFAM" id="SSF55874">
    <property type="entry name" value="ATPase domain of HSP90 chaperone/DNA topoisomerase II/histidine kinase"/>
    <property type="match status" value="1"/>
</dbReference>
<evidence type="ECO:0000256" key="11">
    <source>
        <dbReference type="SAM" id="Phobius"/>
    </source>
</evidence>
<protein>
    <recommendedName>
        <fullName evidence="3">histidine kinase</fullName>
        <ecNumber evidence="3">2.7.13.3</ecNumber>
    </recommendedName>
</protein>
<dbReference type="CDD" id="cd00075">
    <property type="entry name" value="HATPase"/>
    <property type="match status" value="1"/>
</dbReference>
<feature type="domain" description="Histidine kinase" evidence="12">
    <location>
        <begin position="254"/>
        <end position="456"/>
    </location>
</feature>
<keyword evidence="8 11" id="KW-1133">Transmembrane helix</keyword>
<keyword evidence="15" id="KW-1185">Reference proteome</keyword>
<evidence type="ECO:0000256" key="4">
    <source>
        <dbReference type="ARBA" id="ARBA00022553"/>
    </source>
</evidence>
<dbReference type="Proteomes" id="UP000277007">
    <property type="component" value="Unassembled WGS sequence"/>
</dbReference>
<evidence type="ECO:0000259" key="12">
    <source>
        <dbReference type="PROSITE" id="PS50109"/>
    </source>
</evidence>
<evidence type="ECO:0000256" key="7">
    <source>
        <dbReference type="ARBA" id="ARBA00022777"/>
    </source>
</evidence>
<dbReference type="AlphaFoldDB" id="A0A431VKU5"/>
<keyword evidence="10 11" id="KW-0472">Membrane</keyword>
<evidence type="ECO:0000313" key="15">
    <source>
        <dbReference type="Proteomes" id="UP000277007"/>
    </source>
</evidence>
<evidence type="ECO:0000256" key="3">
    <source>
        <dbReference type="ARBA" id="ARBA00012438"/>
    </source>
</evidence>
<dbReference type="SMART" id="SM00388">
    <property type="entry name" value="HisKA"/>
    <property type="match status" value="1"/>
</dbReference>
<accession>A0A431VKU5</accession>
<dbReference type="EMBL" id="RXMA01000003">
    <property type="protein sequence ID" value="RTR22989.1"/>
    <property type="molecule type" value="Genomic_DNA"/>
</dbReference>
<dbReference type="Gene3D" id="3.30.565.10">
    <property type="entry name" value="Histidine kinase-like ATPase, C-terminal domain"/>
    <property type="match status" value="1"/>
</dbReference>
<evidence type="ECO:0000313" key="14">
    <source>
        <dbReference type="EMBL" id="RTR22989.1"/>
    </source>
</evidence>
<feature type="domain" description="HAMP" evidence="13">
    <location>
        <begin position="193"/>
        <end position="246"/>
    </location>
</feature>
<name>A0A431VKU5_9PROT</name>
<dbReference type="EC" id="2.7.13.3" evidence="3"/>
<dbReference type="PROSITE" id="PS50109">
    <property type="entry name" value="HIS_KIN"/>
    <property type="match status" value="1"/>
</dbReference>
<sequence length="459" mass="50065">MTRPPSLTLRLIATLAIVQTLVMLIIIALHIGFQMYRYGSEAVMANFVINVVAESLEVDDQGHAVLAESPLLRQIYQRHPTLWFRAWTTSGNLARGERPDSVPPTMTRPLADNVDYALSWAVRQNGHITAVVKSPETDHPVIQGVVIEAGVLALQAEDIPDLIIDTLYNLEGVVPVFGPSVVAALIAIVLVVRRQLRVLLRVSAAAAGLNPDRRGTRLPEERIPREVLPLIRSINAALERLDAWSEQQRRFIADAAHELRTPIAILRTRLDALPDEPLKDALLRDARRLSDLSTKLLDLERLRVAESALVPLDLVALAREAVADFAPLAAQEGYEIAFFGDTARLEILGDALALRRAIGNLIDNAIRHGGRHGVIRVSIEDNGDLTVADDGPGVLPQHADRVFDPFFRGSKTGQGTGLGLHLVREIVRAHPGASVSLDGAAPGSGACFRLHFQPLPRSV</sequence>
<gene>
    <name evidence="14" type="ORF">EJ903_05305</name>
</gene>
<evidence type="ECO:0000256" key="8">
    <source>
        <dbReference type="ARBA" id="ARBA00022989"/>
    </source>
</evidence>
<organism evidence="14 15">
    <name type="scientific">Azospirillum griseum</name>
    <dbReference type="NCBI Taxonomy" id="2496639"/>
    <lineage>
        <taxon>Bacteria</taxon>
        <taxon>Pseudomonadati</taxon>
        <taxon>Pseudomonadota</taxon>
        <taxon>Alphaproteobacteria</taxon>
        <taxon>Rhodospirillales</taxon>
        <taxon>Azospirillaceae</taxon>
        <taxon>Azospirillum</taxon>
    </lineage>
</organism>
<dbReference type="PANTHER" id="PTHR45436:SF15">
    <property type="entry name" value="SENSOR HISTIDINE KINASE CUSS"/>
    <property type="match status" value="1"/>
</dbReference>
<keyword evidence="9" id="KW-0902">Two-component regulatory system</keyword>
<dbReference type="InterPro" id="IPR003594">
    <property type="entry name" value="HATPase_dom"/>
</dbReference>
<comment type="subcellular location">
    <subcellularLocation>
        <location evidence="2">Membrane</location>
        <topology evidence="2">Multi-pass membrane protein</topology>
    </subcellularLocation>
</comment>
<dbReference type="PRINTS" id="PR00344">
    <property type="entry name" value="BCTRLSENSOR"/>
</dbReference>
<dbReference type="SUPFAM" id="SSF47384">
    <property type="entry name" value="Homodimeric domain of signal transducing histidine kinase"/>
    <property type="match status" value="1"/>
</dbReference>
<evidence type="ECO:0000256" key="9">
    <source>
        <dbReference type="ARBA" id="ARBA00023012"/>
    </source>
</evidence>
<dbReference type="GO" id="GO:0000155">
    <property type="term" value="F:phosphorelay sensor kinase activity"/>
    <property type="evidence" value="ECO:0007669"/>
    <property type="project" value="InterPro"/>
</dbReference>
<dbReference type="InterPro" id="IPR036097">
    <property type="entry name" value="HisK_dim/P_sf"/>
</dbReference>
<dbReference type="OrthoDB" id="8673316at2"/>
<dbReference type="InterPro" id="IPR003661">
    <property type="entry name" value="HisK_dim/P_dom"/>
</dbReference>
<dbReference type="InterPro" id="IPR004358">
    <property type="entry name" value="Sig_transdc_His_kin-like_C"/>
</dbReference>